<dbReference type="Proteomes" id="UP000287651">
    <property type="component" value="Unassembled WGS sequence"/>
</dbReference>
<organism evidence="1 2">
    <name type="scientific">Ensete ventricosum</name>
    <name type="common">Abyssinian banana</name>
    <name type="synonym">Musa ensete</name>
    <dbReference type="NCBI Taxonomy" id="4639"/>
    <lineage>
        <taxon>Eukaryota</taxon>
        <taxon>Viridiplantae</taxon>
        <taxon>Streptophyta</taxon>
        <taxon>Embryophyta</taxon>
        <taxon>Tracheophyta</taxon>
        <taxon>Spermatophyta</taxon>
        <taxon>Magnoliopsida</taxon>
        <taxon>Liliopsida</taxon>
        <taxon>Zingiberales</taxon>
        <taxon>Musaceae</taxon>
        <taxon>Ensete</taxon>
    </lineage>
</organism>
<evidence type="ECO:0000313" key="1">
    <source>
        <dbReference type="EMBL" id="RRT76675.1"/>
    </source>
</evidence>
<sequence>MNPPSYMWLYNVLQDNKPSDGKLILRILAKETQGLAERAMITRLIYMANGLRNVIMQKRINKFRMKTYS</sequence>
<proteinExistence type="predicted"/>
<evidence type="ECO:0000313" key="2">
    <source>
        <dbReference type="Proteomes" id="UP000287651"/>
    </source>
</evidence>
<reference evidence="1 2" key="1">
    <citation type="journal article" date="2014" name="Agronomy (Basel)">
        <title>A Draft Genome Sequence for Ensete ventricosum, the Drought-Tolerant Tree Against Hunger.</title>
        <authorList>
            <person name="Harrison J."/>
            <person name="Moore K.A."/>
            <person name="Paszkiewicz K."/>
            <person name="Jones T."/>
            <person name="Grant M."/>
            <person name="Ambacheew D."/>
            <person name="Muzemil S."/>
            <person name="Studholme D.J."/>
        </authorList>
    </citation>
    <scope>NUCLEOTIDE SEQUENCE [LARGE SCALE GENOMIC DNA]</scope>
</reference>
<protein>
    <submittedName>
        <fullName evidence="1">Uncharacterized protein</fullName>
    </submittedName>
</protein>
<dbReference type="EMBL" id="AMZH03002130">
    <property type="protein sequence ID" value="RRT76675.1"/>
    <property type="molecule type" value="Genomic_DNA"/>
</dbReference>
<dbReference type="AlphaFoldDB" id="A0A427AK87"/>
<gene>
    <name evidence="1" type="ORF">B296_00011222</name>
</gene>
<accession>A0A427AK87</accession>
<dbReference type="Gene3D" id="1.10.1200.210">
    <property type="entry name" value="Chaperonin-like RbcX"/>
    <property type="match status" value="1"/>
</dbReference>
<dbReference type="SUPFAM" id="SSF158615">
    <property type="entry name" value="RbcX-like"/>
    <property type="match status" value="1"/>
</dbReference>
<dbReference type="InterPro" id="IPR038052">
    <property type="entry name" value="Chaperonin_RbcX_sf"/>
</dbReference>
<comment type="caution">
    <text evidence="1">The sequence shown here is derived from an EMBL/GenBank/DDBJ whole genome shotgun (WGS) entry which is preliminary data.</text>
</comment>
<name>A0A427AK87_ENSVE</name>